<proteinExistence type="predicted"/>
<evidence type="ECO:0000313" key="2">
    <source>
        <dbReference type="EMBL" id="QFU75827.1"/>
    </source>
</evidence>
<feature type="transmembrane region" description="Helical" evidence="1">
    <location>
        <begin position="72"/>
        <end position="94"/>
    </location>
</feature>
<feature type="transmembrane region" description="Helical" evidence="1">
    <location>
        <begin position="7"/>
        <end position="28"/>
    </location>
</feature>
<gene>
    <name evidence="2" type="ORF">EY643_09245</name>
</gene>
<name>A0A5P9NJ81_9GAMM</name>
<organism evidence="2 3">
    <name type="scientific">Halioglobus maricola</name>
    <dbReference type="NCBI Taxonomy" id="2601894"/>
    <lineage>
        <taxon>Bacteria</taxon>
        <taxon>Pseudomonadati</taxon>
        <taxon>Pseudomonadota</taxon>
        <taxon>Gammaproteobacteria</taxon>
        <taxon>Cellvibrionales</taxon>
        <taxon>Halieaceae</taxon>
        <taxon>Halioglobus</taxon>
    </lineage>
</organism>
<keyword evidence="1" id="KW-0472">Membrane</keyword>
<feature type="transmembrane region" description="Helical" evidence="1">
    <location>
        <begin position="114"/>
        <end position="137"/>
    </location>
</feature>
<evidence type="ECO:0000256" key="1">
    <source>
        <dbReference type="SAM" id="Phobius"/>
    </source>
</evidence>
<reference evidence="2 3" key="1">
    <citation type="submission" date="2019-02" db="EMBL/GenBank/DDBJ databases">
        <authorList>
            <person name="Li S.-H."/>
        </authorList>
    </citation>
    <scope>NUCLEOTIDE SEQUENCE [LARGE SCALE GENOMIC DNA]</scope>
    <source>
        <strain evidence="2 3">IMCC14385</strain>
    </source>
</reference>
<protein>
    <submittedName>
        <fullName evidence="2">Uncharacterized protein</fullName>
    </submittedName>
</protein>
<evidence type="ECO:0000313" key="3">
    <source>
        <dbReference type="Proteomes" id="UP000326287"/>
    </source>
</evidence>
<dbReference type="AlphaFoldDB" id="A0A5P9NJ81"/>
<feature type="transmembrane region" description="Helical" evidence="1">
    <location>
        <begin position="48"/>
        <end position="65"/>
    </location>
</feature>
<keyword evidence="3" id="KW-1185">Reference proteome</keyword>
<dbReference type="OrthoDB" id="345818at2"/>
<dbReference type="Proteomes" id="UP000326287">
    <property type="component" value="Chromosome"/>
</dbReference>
<keyword evidence="1" id="KW-1133">Transmembrane helix</keyword>
<sequence>MMNAHNLVIIASGVFFLNALLTGVWKYLQMVDSESGHAHIYVDTAHRASLMYAFACILLAVFVNISQLGATLELIASLMLVTYFAIAILTYMLAGLKQNTDNQVHNASAAVRVFMWSLITAEIGGFLILFYGVLIALL</sequence>
<keyword evidence="1" id="KW-0812">Transmembrane</keyword>
<accession>A0A5P9NJ81</accession>
<dbReference type="EMBL" id="CP036422">
    <property type="protein sequence ID" value="QFU75827.1"/>
    <property type="molecule type" value="Genomic_DNA"/>
</dbReference>
<dbReference type="KEGG" id="halc:EY643_09245"/>